<dbReference type="InterPro" id="IPR025961">
    <property type="entry name" value="Metal_resist"/>
</dbReference>
<comment type="caution">
    <text evidence="2">The sequence shown here is derived from an EMBL/GenBank/DDBJ whole genome shotgun (WGS) entry which is preliminary data.</text>
</comment>
<dbReference type="EMBL" id="QBUD01000011">
    <property type="protein sequence ID" value="PUB12094.1"/>
    <property type="molecule type" value="Genomic_DNA"/>
</dbReference>
<keyword evidence="1" id="KW-0472">Membrane</keyword>
<evidence type="ECO:0000313" key="2">
    <source>
        <dbReference type="EMBL" id="PUB12094.1"/>
    </source>
</evidence>
<accession>A0A2T6KB39</accession>
<evidence type="ECO:0000313" key="3">
    <source>
        <dbReference type="Proteomes" id="UP000244523"/>
    </source>
</evidence>
<evidence type="ECO:0000256" key="1">
    <source>
        <dbReference type="SAM" id="Phobius"/>
    </source>
</evidence>
<keyword evidence="1" id="KW-0812">Transmembrane</keyword>
<dbReference type="Pfam" id="PF13801">
    <property type="entry name" value="Metal_resist"/>
    <property type="match status" value="1"/>
</dbReference>
<dbReference type="AlphaFoldDB" id="A0A2T6KB39"/>
<proteinExistence type="predicted"/>
<protein>
    <submittedName>
        <fullName evidence="2">Heavy-metal resistance protein</fullName>
    </submittedName>
</protein>
<name>A0A2T6KB39_9RHOB</name>
<organism evidence="2 3">
    <name type="scientific">Yoonia sediminilitoris</name>
    <dbReference type="NCBI Taxonomy" id="1286148"/>
    <lineage>
        <taxon>Bacteria</taxon>
        <taxon>Pseudomonadati</taxon>
        <taxon>Pseudomonadota</taxon>
        <taxon>Alphaproteobacteria</taxon>
        <taxon>Rhodobacterales</taxon>
        <taxon>Paracoccaceae</taxon>
        <taxon>Yoonia</taxon>
    </lineage>
</organism>
<dbReference type="OrthoDB" id="7876971at2"/>
<reference evidence="2 3" key="1">
    <citation type="submission" date="2018-04" db="EMBL/GenBank/DDBJ databases">
        <title>Genomic Encyclopedia of Archaeal and Bacterial Type Strains, Phase II (KMG-II): from individual species to whole genera.</title>
        <authorList>
            <person name="Goeker M."/>
        </authorList>
    </citation>
    <scope>NUCLEOTIDE SEQUENCE [LARGE SCALE GENOMIC DNA]</scope>
    <source>
        <strain evidence="2 3">DSM 29955</strain>
    </source>
</reference>
<feature type="transmembrane region" description="Helical" evidence="1">
    <location>
        <begin position="12"/>
        <end position="36"/>
    </location>
</feature>
<dbReference type="RefSeq" id="WP_108387466.1">
    <property type="nucleotide sequence ID" value="NZ_QBUD01000011.1"/>
</dbReference>
<gene>
    <name evidence="2" type="ORF">C8N45_11171</name>
</gene>
<dbReference type="Proteomes" id="UP000244523">
    <property type="component" value="Unassembled WGS sequence"/>
</dbReference>
<keyword evidence="3" id="KW-1185">Reference proteome</keyword>
<sequence>MADPAKPGPGWVWRTVLVVSLALNLLVVGVIGGAIVTGRIGGDAPRSFDLGLGPLARTLEREERRAIGRTLRRDPDVRRMGVRAQLAAMVAALRQDPFDPDQLRAIMAEQSNRLATLQQKAQAALIDQIAAMDPARRLQFADRLQRELDNPRRRGDGRSGG</sequence>
<keyword evidence="1" id="KW-1133">Transmembrane helix</keyword>